<evidence type="ECO:0000313" key="10">
    <source>
        <dbReference type="EMBL" id="TDH65056.1"/>
    </source>
</evidence>
<evidence type="ECO:0000256" key="1">
    <source>
        <dbReference type="ARBA" id="ARBA00004395"/>
    </source>
</evidence>
<dbReference type="Proteomes" id="UP000294530">
    <property type="component" value="Unassembled WGS sequence"/>
</dbReference>
<dbReference type="PANTHER" id="PTHR24016">
    <property type="entry name" value="CONSERVED OLIGOMERIC GOLGI COMPLEX SUBUNIT 4"/>
    <property type="match status" value="1"/>
</dbReference>
<dbReference type="Gene3D" id="1.20.58.1970">
    <property type="match status" value="1"/>
</dbReference>
<name>A0A976IB17_BRELC</name>
<dbReference type="PANTHER" id="PTHR24016:SF0">
    <property type="entry name" value="CONSERVED OLIGOMERIC GOLGI COMPLEX SUBUNIT 4"/>
    <property type="match status" value="1"/>
</dbReference>
<evidence type="ECO:0000259" key="9">
    <source>
        <dbReference type="SMART" id="SM00762"/>
    </source>
</evidence>
<comment type="similarity">
    <text evidence="2">Belongs to the COG4 family.</text>
</comment>
<dbReference type="GO" id="GO:0000139">
    <property type="term" value="C:Golgi membrane"/>
    <property type="evidence" value="ECO:0007669"/>
    <property type="project" value="UniProtKB-SubCell"/>
</dbReference>
<comment type="caution">
    <text evidence="10">The sequence shown here is derived from an EMBL/GenBank/DDBJ whole genome shotgun (WGS) entry which is preliminary data.</text>
</comment>
<keyword evidence="6" id="KW-0333">Golgi apparatus</keyword>
<proteinExistence type="inferred from homology"/>
<evidence type="ECO:0000313" key="11">
    <source>
        <dbReference type="Proteomes" id="UP000294530"/>
    </source>
</evidence>
<dbReference type="InterPro" id="IPR048684">
    <property type="entry name" value="COG4_C"/>
</dbReference>
<sequence>MDAPHRRKQLEQHAALVAQLAEVKQRQQKLSDDSVIFINAPKANEKVAVQRSLQSLRELSPKVTVLCAQTGAVVERIANANDVAAKMTHEVRRLDVIQSRLGVALEQSAQLLMLRNALTGIRRAMQQQRYQEAATFLQSLKNIDQQMPLDAADKLRIDTIENDLKGVIEGEFEDGLKGGHNQQIQTYAPLFKAVSKEYEEHGLVLLLEHVQKTLAQSLTGKSGTQVGVFSTQKTITCLTEVFNQIAQEVQQYEELLSQCFERVHGLNRFVAKLYTMGERSAVAVLNAYMVQRQYYKRITNKDQPLSSTINGPMSPSGRNHSIQSALENSTDNDIAFMNEQLNEMALVIQHTQTYERFMRSRVAFDGEKNANNIEESGMNEQTYDEKDIVVPVLPPVHNSELGKSVQELAGFYCFFENDLLNQAARKAFQWDELHFSSGNGNLNGANDSGIDNNLLCFPISSAIDEIFYVARNSGLRALATGHVDCAAGVLNVINTVLRDIVGDTMRSRIRQMTTGAKMENAEGGDAAGLLVSSSSQIRDQMQQRLAKLSKTVGTAGGVALGENGGMTPVQRKEHTPDVILNSLEVTSGYIEQLKSEFENELPETFPVVPQHIVTCLNGLEDASVELQQLLFASRKKLLKLLEPKIASYLYTLLSTSSSAASAASVLAASATGLSSSGSAPSRRNPFQYELTEAMFTLNEANDPFAHSFVRGLRSLLKSFRGYLSHSNYCAVVHGVASISATQLESWFLSKATRVSQLGALQFDKDIRVISTFLITEGGEEVREAFSILLQLSEVLNVDTPQDVLEIYGRRRRGVAWTLPAARVKEILSRRVDFADALINKLVLIKTQYGSGALPPKKA</sequence>
<evidence type="ECO:0000256" key="4">
    <source>
        <dbReference type="ARBA" id="ARBA00022448"/>
    </source>
</evidence>
<evidence type="ECO:0000256" key="8">
    <source>
        <dbReference type="ARBA" id="ARBA00031340"/>
    </source>
</evidence>
<dbReference type="OrthoDB" id="47059at2759"/>
<keyword evidence="4" id="KW-0813">Transport</keyword>
<gene>
    <name evidence="10" type="ORF">CCR75_006058</name>
</gene>
<dbReference type="Gene3D" id="1.10.287.1060">
    <property type="entry name" value="ESAT-6-like"/>
    <property type="match status" value="1"/>
</dbReference>
<evidence type="ECO:0000256" key="5">
    <source>
        <dbReference type="ARBA" id="ARBA00022927"/>
    </source>
</evidence>
<dbReference type="GeneID" id="94349801"/>
<dbReference type="Pfam" id="PF20662">
    <property type="entry name" value="COG4_C"/>
    <property type="match status" value="1"/>
</dbReference>
<dbReference type="Pfam" id="PF20663">
    <property type="entry name" value="COG4_N"/>
    <property type="match status" value="1"/>
</dbReference>
<dbReference type="AlphaFoldDB" id="A0A976IB17"/>
<evidence type="ECO:0000256" key="7">
    <source>
        <dbReference type="ARBA" id="ARBA00023136"/>
    </source>
</evidence>
<dbReference type="KEGG" id="blac:94349801"/>
<reference evidence="10 11" key="1">
    <citation type="journal article" date="2021" name="Genome Biol.">
        <title>AFLAP: assembly-free linkage analysis pipeline using k-mers from genome sequencing data.</title>
        <authorList>
            <person name="Fletcher K."/>
            <person name="Zhang L."/>
            <person name="Gil J."/>
            <person name="Han R."/>
            <person name="Cavanaugh K."/>
            <person name="Michelmore R."/>
        </authorList>
    </citation>
    <scope>NUCLEOTIDE SEQUENCE [LARGE SCALE GENOMIC DNA]</scope>
    <source>
        <strain evidence="10 11">SF5</strain>
    </source>
</reference>
<evidence type="ECO:0000256" key="3">
    <source>
        <dbReference type="ARBA" id="ARBA00020975"/>
    </source>
</evidence>
<dbReference type="InterPro" id="IPR013167">
    <property type="entry name" value="COG4_M"/>
</dbReference>
<dbReference type="GO" id="GO:0015031">
    <property type="term" value="P:protein transport"/>
    <property type="evidence" value="ECO:0007669"/>
    <property type="project" value="UniProtKB-KW"/>
</dbReference>
<dbReference type="Pfam" id="PF08318">
    <property type="entry name" value="COG4_m"/>
    <property type="match status" value="1"/>
</dbReference>
<dbReference type="InterPro" id="IPR048682">
    <property type="entry name" value="COG4"/>
</dbReference>
<keyword evidence="7" id="KW-0472">Membrane</keyword>
<organism evidence="10 11">
    <name type="scientific">Bremia lactucae</name>
    <name type="common">Lettuce downy mildew</name>
    <dbReference type="NCBI Taxonomy" id="4779"/>
    <lineage>
        <taxon>Eukaryota</taxon>
        <taxon>Sar</taxon>
        <taxon>Stramenopiles</taxon>
        <taxon>Oomycota</taxon>
        <taxon>Peronosporomycetes</taxon>
        <taxon>Peronosporales</taxon>
        <taxon>Peronosporaceae</taxon>
        <taxon>Bremia</taxon>
    </lineage>
</organism>
<evidence type="ECO:0000256" key="2">
    <source>
        <dbReference type="ARBA" id="ARBA00009215"/>
    </source>
</evidence>
<dbReference type="EMBL" id="SHOA02000220">
    <property type="protein sequence ID" value="TDH65056.1"/>
    <property type="molecule type" value="Genomic_DNA"/>
</dbReference>
<dbReference type="RefSeq" id="XP_067814555.1">
    <property type="nucleotide sequence ID" value="XM_067964130.1"/>
</dbReference>
<dbReference type="SMART" id="SM00762">
    <property type="entry name" value="Cog4"/>
    <property type="match status" value="1"/>
</dbReference>
<keyword evidence="5" id="KW-0653">Protein transport</keyword>
<evidence type="ECO:0000256" key="6">
    <source>
        <dbReference type="ARBA" id="ARBA00023034"/>
    </source>
</evidence>
<accession>A0A976IB17</accession>
<dbReference type="InterPro" id="IPR048680">
    <property type="entry name" value="COG4_N"/>
</dbReference>
<keyword evidence="11" id="KW-1185">Reference proteome</keyword>
<feature type="domain" description="COG4 transport protein middle alpha-helical bundle" evidence="9">
    <location>
        <begin position="157"/>
        <end position="510"/>
    </location>
</feature>
<comment type="subcellular location">
    <subcellularLocation>
        <location evidence="1">Golgi apparatus membrane</location>
        <topology evidence="1">Peripheral membrane protein</topology>
    </subcellularLocation>
</comment>
<protein>
    <recommendedName>
        <fullName evidence="3">Conserved oligomeric Golgi complex subunit 4</fullName>
    </recommendedName>
    <alternativeName>
        <fullName evidence="8">Component of oligomeric Golgi complex 4</fullName>
    </alternativeName>
</protein>